<dbReference type="GO" id="GO:0140941">
    <property type="term" value="F:histone H4K20me methyltransferase activity"/>
    <property type="evidence" value="ECO:0007669"/>
    <property type="project" value="UniProtKB-EC"/>
</dbReference>
<feature type="region of interest" description="Disordered" evidence="3">
    <location>
        <begin position="539"/>
        <end position="611"/>
    </location>
</feature>
<dbReference type="EC" id="2.1.1.362" evidence="1"/>
<dbReference type="InterPro" id="IPR025790">
    <property type="entry name" value="Suv4-20_animal"/>
</dbReference>
<keyword evidence="2" id="KW-0175">Coiled coil</keyword>
<dbReference type="PROSITE" id="PS51570">
    <property type="entry name" value="SAM_MT43_SUVAR420_2"/>
    <property type="match status" value="1"/>
</dbReference>
<dbReference type="FunFam" id="2.170.270.10:FF:000006">
    <property type="entry name" value="Histone-lysine N-methyltransferase"/>
    <property type="match status" value="1"/>
</dbReference>
<evidence type="ECO:0000256" key="2">
    <source>
        <dbReference type="SAM" id="Coils"/>
    </source>
</evidence>
<protein>
    <recommendedName>
        <fullName evidence="1">[histone H4]-N-methyl-L-lysine(20) N-methyltransferase</fullName>
        <ecNumber evidence="1">2.1.1.362</ecNumber>
    </recommendedName>
</protein>
<keyword evidence="5" id="KW-1185">Reference proteome</keyword>
<reference evidence="6" key="1">
    <citation type="submission" date="2022-11" db="UniProtKB">
        <authorList>
            <consortium name="WormBaseParasite"/>
        </authorList>
    </citation>
    <scope>IDENTIFICATION</scope>
</reference>
<proteinExistence type="predicted"/>
<accession>A0A914MGU7</accession>
<dbReference type="InterPro" id="IPR046341">
    <property type="entry name" value="SET_dom_sf"/>
</dbReference>
<feature type="compositionally biased region" description="Acidic residues" evidence="3">
    <location>
        <begin position="541"/>
        <end position="560"/>
    </location>
</feature>
<dbReference type="SMART" id="SM00317">
    <property type="entry name" value="SET"/>
    <property type="match status" value="1"/>
</dbReference>
<feature type="domain" description="SET" evidence="4">
    <location>
        <begin position="6"/>
        <end position="123"/>
    </location>
</feature>
<dbReference type="InterPro" id="IPR039977">
    <property type="entry name" value="Suv4-20/Set9"/>
</dbReference>
<dbReference type="AlphaFoldDB" id="A0A914MGU7"/>
<feature type="compositionally biased region" description="Acidic residues" evidence="3">
    <location>
        <begin position="571"/>
        <end position="599"/>
    </location>
</feature>
<feature type="region of interest" description="Disordered" evidence="3">
    <location>
        <begin position="150"/>
        <end position="177"/>
    </location>
</feature>
<evidence type="ECO:0000256" key="3">
    <source>
        <dbReference type="SAM" id="MobiDB-lite"/>
    </source>
</evidence>
<feature type="compositionally biased region" description="Basic and acidic residues" evidence="3">
    <location>
        <begin position="162"/>
        <end position="177"/>
    </location>
</feature>
<dbReference type="PANTHER" id="PTHR12977">
    <property type="entry name" value="SUPPRESSOR OF VARIEGATION 4-20-RELATED"/>
    <property type="match status" value="1"/>
</dbReference>
<dbReference type="Proteomes" id="UP000887563">
    <property type="component" value="Unplaced"/>
</dbReference>
<evidence type="ECO:0000259" key="4">
    <source>
        <dbReference type="PROSITE" id="PS50280"/>
    </source>
</evidence>
<feature type="compositionally biased region" description="Basic and acidic residues" evidence="3">
    <location>
        <begin position="441"/>
        <end position="450"/>
    </location>
</feature>
<feature type="compositionally biased region" description="Basic and acidic residues" evidence="3">
    <location>
        <begin position="478"/>
        <end position="499"/>
    </location>
</feature>
<dbReference type="Gene3D" id="2.170.270.10">
    <property type="entry name" value="SET domain"/>
    <property type="match status" value="1"/>
</dbReference>
<feature type="region of interest" description="Disordered" evidence="3">
    <location>
        <begin position="420"/>
        <end position="503"/>
    </location>
</feature>
<dbReference type="PROSITE" id="PS50280">
    <property type="entry name" value="SET"/>
    <property type="match status" value="1"/>
</dbReference>
<organism evidence="5 6">
    <name type="scientific">Meloidogyne incognita</name>
    <name type="common">Southern root-knot nematode worm</name>
    <name type="synonym">Oxyuris incognita</name>
    <dbReference type="NCBI Taxonomy" id="6306"/>
    <lineage>
        <taxon>Eukaryota</taxon>
        <taxon>Metazoa</taxon>
        <taxon>Ecdysozoa</taxon>
        <taxon>Nematoda</taxon>
        <taxon>Chromadorea</taxon>
        <taxon>Rhabditida</taxon>
        <taxon>Tylenchina</taxon>
        <taxon>Tylenchomorpha</taxon>
        <taxon>Tylenchoidea</taxon>
        <taxon>Meloidogynidae</taxon>
        <taxon>Meloidogyninae</taxon>
        <taxon>Meloidogyne</taxon>
        <taxon>Meloidogyne incognita group</taxon>
    </lineage>
</organism>
<evidence type="ECO:0000313" key="5">
    <source>
        <dbReference type="Proteomes" id="UP000887563"/>
    </source>
</evidence>
<sequence>MFYPPSGFTITQCFRYSGENRMGGKLVATKFWKQGSIIENLIGVIGELSKQEEAKILQRGVNDFSVMFSVRKKRAQLWLGPAAYINHDCNANCKFIPGSQEHTAIIKVLRDIQTGDEITCYYGANFFGDGNLRCECSTCEREGTGLFSFRQNANIEEEEEEKQSNSEEKNEEEKNKYKLRDTDYRTFRAKATAEKGNNNNNEPLISSYFSHRGISALTNFSAVPTIEERREAQKYLIEMLNRRSLRTSSLTPTKWANTPPLSIQKTCNTSPESFSKLTRNGNLPVWRRPQIQREQAVHNRFNLLKRTFTDAAKNQKSIITTRITRGKRLQITEEKTLQREEPSFKINEIQLDLHLDDILIQINEEKRKVEEEGRREILKDEGKNCEEKEKEKSILKENEEENKIREEKNKRKIVWFEEEAEEDEQFVNTGGEDEEEQIIILEEKERKVIDTLEEEEKSGDEEEEEKDEEEGVEDEEEKVVNEEEEKKKGYEENERKCVTEEGEEEIVVDEDNNVIEENILKELLTLLEDEESNEEQYILYDLEEEEEEERDDLKEEDEGEIEKCFLQQDGDKEEEDEEKNFIEEEREEEEMSKEEEEEESSSKEDDISSTFSFNKKSSSLNASFGEIELGIEIALIEPLENQICCFNSVKEETNVVVNSKEKEVYKRVITAEDFVRRSGRRRGIEPEFGRNFFN</sequence>
<evidence type="ECO:0000313" key="6">
    <source>
        <dbReference type="WBParaSite" id="Minc3s01461g24011"/>
    </source>
</evidence>
<dbReference type="SUPFAM" id="SSF82199">
    <property type="entry name" value="SET domain"/>
    <property type="match status" value="1"/>
</dbReference>
<dbReference type="InterPro" id="IPR001214">
    <property type="entry name" value="SET_dom"/>
</dbReference>
<feature type="compositionally biased region" description="Acidic residues" evidence="3">
    <location>
        <begin position="420"/>
        <end position="437"/>
    </location>
</feature>
<dbReference type="Pfam" id="PF00856">
    <property type="entry name" value="SET"/>
    <property type="match status" value="1"/>
</dbReference>
<dbReference type="PANTHER" id="PTHR12977:SF4">
    <property type="entry name" value="HISTONE-LYSINE N-METHYLTRANSFERASE KMT5B"/>
    <property type="match status" value="1"/>
</dbReference>
<evidence type="ECO:0000256" key="1">
    <source>
        <dbReference type="ARBA" id="ARBA00012188"/>
    </source>
</evidence>
<feature type="compositionally biased region" description="Acidic residues" evidence="3">
    <location>
        <begin position="451"/>
        <end position="477"/>
    </location>
</feature>
<feature type="coiled-coil region" evidence="2">
    <location>
        <begin position="355"/>
        <end position="410"/>
    </location>
</feature>
<dbReference type="WBParaSite" id="Minc3s01461g24011">
    <property type="protein sequence ID" value="Minc3s01461g24011"/>
    <property type="gene ID" value="Minc3s01461g24011"/>
</dbReference>
<dbReference type="GO" id="GO:0005634">
    <property type="term" value="C:nucleus"/>
    <property type="evidence" value="ECO:0007669"/>
    <property type="project" value="TreeGrafter"/>
</dbReference>
<name>A0A914MGU7_MELIC</name>